<keyword evidence="7" id="KW-0067">ATP-binding</keyword>
<evidence type="ECO:0000256" key="2">
    <source>
        <dbReference type="ARBA" id="ARBA00012438"/>
    </source>
</evidence>
<evidence type="ECO:0000256" key="4">
    <source>
        <dbReference type="ARBA" id="ARBA00022679"/>
    </source>
</evidence>
<evidence type="ECO:0000256" key="7">
    <source>
        <dbReference type="ARBA" id="ARBA00022840"/>
    </source>
</evidence>
<evidence type="ECO:0000313" key="14">
    <source>
        <dbReference type="Proteomes" id="UP000231742"/>
    </source>
</evidence>
<dbReference type="Pfam" id="PF07730">
    <property type="entry name" value="HisKA_3"/>
    <property type="match status" value="1"/>
</dbReference>
<keyword evidence="6 13" id="KW-0418">Kinase</keyword>
<dbReference type="PANTHER" id="PTHR24421">
    <property type="entry name" value="NITRATE/NITRITE SENSOR PROTEIN NARX-RELATED"/>
    <property type="match status" value="1"/>
</dbReference>
<dbReference type="GO" id="GO:0046983">
    <property type="term" value="F:protein dimerization activity"/>
    <property type="evidence" value="ECO:0007669"/>
    <property type="project" value="InterPro"/>
</dbReference>
<dbReference type="Gene3D" id="1.20.5.1930">
    <property type="match status" value="1"/>
</dbReference>
<evidence type="ECO:0000256" key="1">
    <source>
        <dbReference type="ARBA" id="ARBA00000085"/>
    </source>
</evidence>
<feature type="compositionally biased region" description="Basic and acidic residues" evidence="9">
    <location>
        <begin position="1"/>
        <end position="18"/>
    </location>
</feature>
<feature type="transmembrane region" description="Helical" evidence="10">
    <location>
        <begin position="91"/>
        <end position="121"/>
    </location>
</feature>
<keyword evidence="14" id="KW-1185">Reference proteome</keyword>
<dbReference type="GO" id="GO:0016020">
    <property type="term" value="C:membrane"/>
    <property type="evidence" value="ECO:0007669"/>
    <property type="project" value="InterPro"/>
</dbReference>
<keyword evidence="8" id="KW-0902">Two-component regulatory system</keyword>
<feature type="domain" description="Histidine kinase/HSP90-like ATPase" evidence="11">
    <location>
        <begin position="324"/>
        <end position="421"/>
    </location>
</feature>
<dbReference type="InterPro" id="IPR003594">
    <property type="entry name" value="HATPase_dom"/>
</dbReference>
<dbReference type="InterPro" id="IPR050482">
    <property type="entry name" value="Sensor_HK_TwoCompSys"/>
</dbReference>
<dbReference type="InterPro" id="IPR011712">
    <property type="entry name" value="Sig_transdc_His_kin_sub3_dim/P"/>
</dbReference>
<feature type="domain" description="Signal transduction histidine kinase subgroup 3 dimerisation and phosphoacceptor" evidence="12">
    <location>
        <begin position="209"/>
        <end position="274"/>
    </location>
</feature>
<organism evidence="13 14">
    <name type="scientific">Salinibacterium amurskyense</name>
    <dbReference type="NCBI Taxonomy" id="205941"/>
    <lineage>
        <taxon>Bacteria</taxon>
        <taxon>Bacillati</taxon>
        <taxon>Actinomycetota</taxon>
        <taxon>Actinomycetes</taxon>
        <taxon>Micrococcales</taxon>
        <taxon>Microbacteriaceae</taxon>
        <taxon>Salinibacterium</taxon>
    </lineage>
</organism>
<dbReference type="GO" id="GO:0000155">
    <property type="term" value="F:phosphorelay sensor kinase activity"/>
    <property type="evidence" value="ECO:0007669"/>
    <property type="project" value="InterPro"/>
</dbReference>
<dbReference type="EC" id="2.7.13.3" evidence="2"/>
<dbReference type="Pfam" id="PF02518">
    <property type="entry name" value="HATPase_c"/>
    <property type="match status" value="1"/>
</dbReference>
<dbReference type="Gene3D" id="3.30.565.10">
    <property type="entry name" value="Histidine kinase-like ATPase, C-terminal domain"/>
    <property type="match status" value="1"/>
</dbReference>
<gene>
    <name evidence="13" type="ORF">CLV85_0931</name>
</gene>
<sequence>MRLLRGEDAPNEQNRDNRGMSSAAERLAAPQPARPRIPAWAINGVLAILIIGSAFLPFSETGFRSTTLFTLIITLLPAAILPFRHRWPIPVLAGFIAFYGVGALAGTLAPGLVLAIAVAMFSLANRTNRRTTVIAGVSAMLAIGVLSLLAALGSVFDPRVVQFLFTVAFAAAAGDGARSRREFIAAITDRAVRAEETKEAEAKRRVTEERLRIARDLHDVVAHQIAVISLNAGVASASLESRPEKAKESLGTIRSAARVVLGEIGDLLEILRSDSDDPADAALPQPGLDGLDELVETFASSGLTVQLRIEGELDRVSAATALVAYRVIQEALTNAHKYGAEGRAHVLVEVVDDSMRVVVTNPSRVADFGEGGSAAATAGAAASGTGTGLGLVGLRERVASVRGTVETGFVGGSYRVVATLPVIQGETR</sequence>
<evidence type="ECO:0000256" key="6">
    <source>
        <dbReference type="ARBA" id="ARBA00022777"/>
    </source>
</evidence>
<evidence type="ECO:0000256" key="8">
    <source>
        <dbReference type="ARBA" id="ARBA00023012"/>
    </source>
</evidence>
<feature type="transmembrane region" description="Helical" evidence="10">
    <location>
        <begin position="133"/>
        <end position="154"/>
    </location>
</feature>
<accession>A0A2M9D7V7</accession>
<evidence type="ECO:0000256" key="3">
    <source>
        <dbReference type="ARBA" id="ARBA00022553"/>
    </source>
</evidence>
<dbReference type="PANTHER" id="PTHR24421:SF10">
    <property type="entry name" value="NITRATE_NITRITE SENSOR PROTEIN NARQ"/>
    <property type="match status" value="1"/>
</dbReference>
<dbReference type="AlphaFoldDB" id="A0A2M9D7V7"/>
<evidence type="ECO:0000259" key="11">
    <source>
        <dbReference type="Pfam" id="PF02518"/>
    </source>
</evidence>
<evidence type="ECO:0000256" key="10">
    <source>
        <dbReference type="SAM" id="Phobius"/>
    </source>
</evidence>
<keyword evidence="3" id="KW-0597">Phosphoprotein</keyword>
<comment type="caution">
    <text evidence="13">The sequence shown here is derived from an EMBL/GenBank/DDBJ whole genome shotgun (WGS) entry which is preliminary data.</text>
</comment>
<dbReference type="GO" id="GO:0005524">
    <property type="term" value="F:ATP binding"/>
    <property type="evidence" value="ECO:0007669"/>
    <property type="project" value="UniProtKB-KW"/>
</dbReference>
<evidence type="ECO:0000256" key="9">
    <source>
        <dbReference type="SAM" id="MobiDB-lite"/>
    </source>
</evidence>
<keyword evidence="10" id="KW-0472">Membrane</keyword>
<dbReference type="EMBL" id="PGFH01000001">
    <property type="protein sequence ID" value="PJJ81750.1"/>
    <property type="molecule type" value="Genomic_DNA"/>
</dbReference>
<keyword evidence="5" id="KW-0547">Nucleotide-binding</keyword>
<evidence type="ECO:0000313" key="13">
    <source>
        <dbReference type="EMBL" id="PJJ81750.1"/>
    </source>
</evidence>
<name>A0A2M9D7V7_9MICO</name>
<protein>
    <recommendedName>
        <fullName evidence="2">histidine kinase</fullName>
        <ecNumber evidence="2">2.7.13.3</ecNumber>
    </recommendedName>
</protein>
<dbReference type="SUPFAM" id="SSF55874">
    <property type="entry name" value="ATPase domain of HSP90 chaperone/DNA topoisomerase II/histidine kinase"/>
    <property type="match status" value="1"/>
</dbReference>
<feature type="transmembrane region" description="Helical" evidence="10">
    <location>
        <begin position="37"/>
        <end position="56"/>
    </location>
</feature>
<dbReference type="Proteomes" id="UP000231742">
    <property type="component" value="Unassembled WGS sequence"/>
</dbReference>
<feature type="region of interest" description="Disordered" evidence="9">
    <location>
        <begin position="1"/>
        <end position="30"/>
    </location>
</feature>
<keyword evidence="10" id="KW-0812">Transmembrane</keyword>
<reference evidence="13 14" key="1">
    <citation type="submission" date="2017-11" db="EMBL/GenBank/DDBJ databases">
        <title>Genomic Encyclopedia of Archaeal and Bacterial Type Strains, Phase II (KMG-II): From Individual Species to Whole Genera.</title>
        <authorList>
            <person name="Goeker M."/>
        </authorList>
    </citation>
    <scope>NUCLEOTIDE SEQUENCE [LARGE SCALE GENOMIC DNA]</scope>
    <source>
        <strain evidence="13 14">DSM 16400</strain>
    </source>
</reference>
<proteinExistence type="predicted"/>
<feature type="transmembrane region" description="Helical" evidence="10">
    <location>
        <begin position="68"/>
        <end position="85"/>
    </location>
</feature>
<dbReference type="InterPro" id="IPR036890">
    <property type="entry name" value="HATPase_C_sf"/>
</dbReference>
<keyword evidence="10" id="KW-1133">Transmembrane helix</keyword>
<comment type="catalytic activity">
    <reaction evidence="1">
        <text>ATP + protein L-histidine = ADP + protein N-phospho-L-histidine.</text>
        <dbReference type="EC" id="2.7.13.3"/>
    </reaction>
</comment>
<keyword evidence="4" id="KW-0808">Transferase</keyword>
<evidence type="ECO:0000259" key="12">
    <source>
        <dbReference type="Pfam" id="PF07730"/>
    </source>
</evidence>
<evidence type="ECO:0000256" key="5">
    <source>
        <dbReference type="ARBA" id="ARBA00022741"/>
    </source>
</evidence>